<feature type="compositionally biased region" description="Basic and acidic residues" evidence="5">
    <location>
        <begin position="249"/>
        <end position="261"/>
    </location>
</feature>
<feature type="compositionally biased region" description="Basic residues" evidence="5">
    <location>
        <begin position="219"/>
        <end position="233"/>
    </location>
</feature>
<evidence type="ECO:0000256" key="1">
    <source>
        <dbReference type="ARBA" id="ARBA00004123"/>
    </source>
</evidence>
<keyword evidence="8" id="KW-1185">Reference proteome</keyword>
<dbReference type="Pfam" id="PF17875">
    <property type="entry name" value="RPA43_OB"/>
    <property type="match status" value="1"/>
</dbReference>
<sequence>MTKAKSIISFDKSFLRNLVNDENSCVKLQEEKYHLALHPYHLTNINSSIKDLLGRGIAKYDKKLRGILLGYENIKLVSDGTIVDDSFFVHIDVTANFFLFKPEIDKVLTGVVNKKSEDHVGCLVYETFNASIPKPEEEDVNNWIGSKVEIGEEISFKITFLKLDVRLPYIRGEFILNTNNEENLNDEEYTSKKKKKKKSSKRRETEVIENTVVEEQSPKKHSKREKSEKKKKSNNVPFNNDESNSSKIRFRDESNDSIEIHRPKKKSKKSHKEKHEKSLHNQTTVMFDNLDTLNDSLKDNYLINGELEDSEHVKKKKKKHKSYIDDVSNDPGSSILKQLHKDSEIIDNDSPKKKKKKKKDKF</sequence>
<comment type="subcellular location">
    <subcellularLocation>
        <location evidence="1">Nucleus</location>
    </subcellularLocation>
</comment>
<protein>
    <recommendedName>
        <fullName evidence="6">RPA43 OB domain-containing protein</fullName>
    </recommendedName>
</protein>
<dbReference type="PANTHER" id="PTHR12709">
    <property type="entry name" value="DNA-DIRECTED RNA POLYMERASE II, III"/>
    <property type="match status" value="1"/>
</dbReference>
<organism evidence="7 8">
    <name type="scientific">Aquatica leii</name>
    <dbReference type="NCBI Taxonomy" id="1421715"/>
    <lineage>
        <taxon>Eukaryota</taxon>
        <taxon>Metazoa</taxon>
        <taxon>Ecdysozoa</taxon>
        <taxon>Arthropoda</taxon>
        <taxon>Hexapoda</taxon>
        <taxon>Insecta</taxon>
        <taxon>Pterygota</taxon>
        <taxon>Neoptera</taxon>
        <taxon>Endopterygota</taxon>
        <taxon>Coleoptera</taxon>
        <taxon>Polyphaga</taxon>
        <taxon>Elateriformia</taxon>
        <taxon>Elateroidea</taxon>
        <taxon>Lampyridae</taxon>
        <taxon>Luciolinae</taxon>
        <taxon>Aquatica</taxon>
    </lineage>
</organism>
<dbReference type="Gene3D" id="2.40.50.1060">
    <property type="match status" value="1"/>
</dbReference>
<dbReference type="GO" id="GO:0005736">
    <property type="term" value="C:RNA polymerase I complex"/>
    <property type="evidence" value="ECO:0007669"/>
    <property type="project" value="TreeGrafter"/>
</dbReference>
<comment type="caution">
    <text evidence="7">The sequence shown here is derived from an EMBL/GenBank/DDBJ whole genome shotgun (WGS) entry which is preliminary data.</text>
</comment>
<dbReference type="Proteomes" id="UP001353858">
    <property type="component" value="Unassembled WGS sequence"/>
</dbReference>
<keyword evidence="2" id="KW-0240">DNA-directed RNA polymerase</keyword>
<evidence type="ECO:0000259" key="6">
    <source>
        <dbReference type="Pfam" id="PF17875"/>
    </source>
</evidence>
<accession>A0AAN7SFW7</accession>
<keyword evidence="4" id="KW-0539">Nucleus</keyword>
<dbReference type="InterPro" id="IPR041178">
    <property type="entry name" value="RPA43_OB"/>
</dbReference>
<dbReference type="GO" id="GO:0006352">
    <property type="term" value="P:DNA-templated transcription initiation"/>
    <property type="evidence" value="ECO:0007669"/>
    <property type="project" value="InterPro"/>
</dbReference>
<evidence type="ECO:0000313" key="7">
    <source>
        <dbReference type="EMBL" id="KAK4877544.1"/>
    </source>
</evidence>
<reference evidence="8" key="1">
    <citation type="submission" date="2023-01" db="EMBL/GenBank/DDBJ databases">
        <title>Key to firefly adult light organ development and bioluminescence: homeobox transcription factors regulate luciferase expression and transportation to peroxisome.</title>
        <authorList>
            <person name="Fu X."/>
        </authorList>
    </citation>
    <scope>NUCLEOTIDE SEQUENCE [LARGE SCALE GENOMIC DNA]</scope>
</reference>
<evidence type="ECO:0000256" key="4">
    <source>
        <dbReference type="ARBA" id="ARBA00023242"/>
    </source>
</evidence>
<dbReference type="PANTHER" id="PTHR12709:SF5">
    <property type="entry name" value="DNA-DIRECTED RNA POLYMERASE I SUBUNIT RPA43"/>
    <property type="match status" value="1"/>
</dbReference>
<dbReference type="Gene3D" id="3.30.1490.120">
    <property type="entry name" value="RNA polymerase Rpb7-like, N-terminal domain"/>
    <property type="match status" value="1"/>
</dbReference>
<evidence type="ECO:0000256" key="3">
    <source>
        <dbReference type="ARBA" id="ARBA00023163"/>
    </source>
</evidence>
<proteinExistence type="predicted"/>
<evidence type="ECO:0000313" key="8">
    <source>
        <dbReference type="Proteomes" id="UP001353858"/>
    </source>
</evidence>
<feature type="region of interest" description="Disordered" evidence="5">
    <location>
        <begin position="311"/>
        <end position="362"/>
    </location>
</feature>
<feature type="compositionally biased region" description="Polar residues" evidence="5">
    <location>
        <begin position="234"/>
        <end position="247"/>
    </location>
</feature>
<evidence type="ECO:0000256" key="5">
    <source>
        <dbReference type="SAM" id="MobiDB-lite"/>
    </source>
</evidence>
<gene>
    <name evidence="7" type="ORF">RN001_010050</name>
</gene>
<feature type="domain" description="RPA43 OB" evidence="6">
    <location>
        <begin position="102"/>
        <end position="211"/>
    </location>
</feature>
<feature type="region of interest" description="Disordered" evidence="5">
    <location>
        <begin position="187"/>
        <end position="283"/>
    </location>
</feature>
<dbReference type="InterPro" id="IPR045113">
    <property type="entry name" value="Rpb7-like"/>
</dbReference>
<dbReference type="AlphaFoldDB" id="A0AAN7SFW7"/>
<dbReference type="InterPro" id="IPR036898">
    <property type="entry name" value="RNA_pol_Rpb7-like_N_sf"/>
</dbReference>
<feature type="compositionally biased region" description="Basic residues" evidence="5">
    <location>
        <begin position="262"/>
        <end position="272"/>
    </location>
</feature>
<dbReference type="EMBL" id="JARPUR010000004">
    <property type="protein sequence ID" value="KAK4877544.1"/>
    <property type="molecule type" value="Genomic_DNA"/>
</dbReference>
<feature type="compositionally biased region" description="Basic residues" evidence="5">
    <location>
        <begin position="352"/>
        <end position="362"/>
    </location>
</feature>
<dbReference type="GO" id="GO:0006362">
    <property type="term" value="P:transcription elongation by RNA polymerase I"/>
    <property type="evidence" value="ECO:0007669"/>
    <property type="project" value="TreeGrafter"/>
</dbReference>
<evidence type="ECO:0000256" key="2">
    <source>
        <dbReference type="ARBA" id="ARBA00022478"/>
    </source>
</evidence>
<name>A0AAN7SFW7_9COLE</name>
<keyword evidence="3" id="KW-0804">Transcription</keyword>
<feature type="compositionally biased region" description="Basic residues" evidence="5">
    <location>
        <begin position="192"/>
        <end position="201"/>
    </location>
</feature>